<organism evidence="1 2">
    <name type="scientific">Durusdinium trenchii</name>
    <dbReference type="NCBI Taxonomy" id="1381693"/>
    <lineage>
        <taxon>Eukaryota</taxon>
        <taxon>Sar</taxon>
        <taxon>Alveolata</taxon>
        <taxon>Dinophyceae</taxon>
        <taxon>Suessiales</taxon>
        <taxon>Symbiodiniaceae</taxon>
        <taxon>Durusdinium</taxon>
    </lineage>
</organism>
<protein>
    <submittedName>
        <fullName evidence="1">Uncharacterized protein</fullName>
    </submittedName>
</protein>
<gene>
    <name evidence="1" type="ORF">SCF082_LOCUS16322</name>
</gene>
<sequence>MASPHNEPANTLLHISEVLCQGDLEVSPDSSAQEQSWNQLKVEMADMWQPFAEGIWSLASLAQNAQAWSSEQTTSKDAESEVDGAATTAVCTSPVRAVEPRMCIATHRLDSLASTSLPESEAKSDDQDDLKPQPQPESARLAVDEPETKNEANPPEDGKDEDRGPAWLSALGLNFACCEVPWPCARDWSCWQVPAAQGSEMAGADLSKSHQDVYQKL</sequence>
<accession>A0ABP0KAA1</accession>
<evidence type="ECO:0000313" key="2">
    <source>
        <dbReference type="Proteomes" id="UP001642464"/>
    </source>
</evidence>
<reference evidence="1 2" key="1">
    <citation type="submission" date="2024-02" db="EMBL/GenBank/DDBJ databases">
        <authorList>
            <person name="Chen Y."/>
            <person name="Shah S."/>
            <person name="Dougan E. K."/>
            <person name="Thang M."/>
            <person name="Chan C."/>
        </authorList>
    </citation>
    <scope>NUCLEOTIDE SEQUENCE [LARGE SCALE GENOMIC DNA]</scope>
</reference>
<proteinExistence type="predicted"/>
<dbReference type="Proteomes" id="UP001642464">
    <property type="component" value="Unassembled WGS sequence"/>
</dbReference>
<keyword evidence="2" id="KW-1185">Reference proteome</keyword>
<evidence type="ECO:0000313" key="1">
    <source>
        <dbReference type="EMBL" id="CAK9023742.1"/>
    </source>
</evidence>
<comment type="caution">
    <text evidence="1">The sequence shown here is derived from an EMBL/GenBank/DDBJ whole genome shotgun (WGS) entry which is preliminary data.</text>
</comment>
<name>A0ABP0KAA1_9DINO</name>
<dbReference type="EMBL" id="CAXAMM010010602">
    <property type="protein sequence ID" value="CAK9023742.1"/>
    <property type="molecule type" value="Genomic_DNA"/>
</dbReference>